<dbReference type="CDD" id="cd17355">
    <property type="entry name" value="MFS_YcxA_like"/>
    <property type="match status" value="1"/>
</dbReference>
<dbReference type="PANTHER" id="PTHR11360:SF284">
    <property type="entry name" value="EG:103B4.3 PROTEIN-RELATED"/>
    <property type="match status" value="1"/>
</dbReference>
<dbReference type="RefSeq" id="WP_343890263.1">
    <property type="nucleotide sequence ID" value="NZ_BAAAEH010000031.1"/>
</dbReference>
<protein>
    <submittedName>
        <fullName evidence="6">MFS transporter</fullName>
    </submittedName>
</protein>
<feature type="transmembrane region" description="Helical" evidence="4">
    <location>
        <begin position="315"/>
        <end position="338"/>
    </location>
</feature>
<keyword evidence="7" id="KW-1185">Reference proteome</keyword>
<dbReference type="InterPro" id="IPR011701">
    <property type="entry name" value="MFS"/>
</dbReference>
<keyword evidence="2 4" id="KW-1133">Transmembrane helix</keyword>
<sequence length="409" mass="43365">MSGISYEWRNGWRTVASGFVGVIFMTAVSIVTGVVMAPLTAEFGWSRAIITSNVLICSVMTLLLAPVLGRLMARFGPRRCALIAILAASPALVLISLAGGSPLTWLAAWTVFAIINVGISPMVWSGAVAALFDRARGMALAITLSGAGIAYFAFPQLAVVMLRNFGWRGVYAGIAALLLLILLPLVYFWFCRPADVSVTPDSKDHVRARLADTGFTLGQALRMRHFWQFIAVAILMALAEGSLQVHFFPILREGGLPSSEAAWVISLMGIALIAGRILAGFMQDRFPPVPVFGFSIAIVLASCLLLRFFSGDPLMAMAVSICLGVGSGGTTIGLAYLASRYFGLSAYPSVYGLLMGGFSLGYGVAPVVAGYFREVTGSYIPTFDWLIVALVVAVILTGLMGPVKVGSAS</sequence>
<dbReference type="Pfam" id="PF07690">
    <property type="entry name" value="MFS_1"/>
    <property type="match status" value="2"/>
</dbReference>
<feature type="transmembrane region" description="Helical" evidence="4">
    <location>
        <begin position="170"/>
        <end position="190"/>
    </location>
</feature>
<dbReference type="PROSITE" id="PS50850">
    <property type="entry name" value="MFS"/>
    <property type="match status" value="1"/>
</dbReference>
<dbReference type="Proteomes" id="UP001419910">
    <property type="component" value="Unassembled WGS sequence"/>
</dbReference>
<feature type="transmembrane region" description="Helical" evidence="4">
    <location>
        <begin position="48"/>
        <end position="68"/>
    </location>
</feature>
<feature type="domain" description="Major facilitator superfamily (MFS) profile" evidence="5">
    <location>
        <begin position="13"/>
        <end position="405"/>
    </location>
</feature>
<evidence type="ECO:0000313" key="6">
    <source>
        <dbReference type="EMBL" id="MEN2793129.1"/>
    </source>
</evidence>
<keyword evidence="3 4" id="KW-0472">Membrane</keyword>
<feature type="transmembrane region" description="Helical" evidence="4">
    <location>
        <begin position="226"/>
        <end position="249"/>
    </location>
</feature>
<keyword evidence="1 4" id="KW-0812">Transmembrane</keyword>
<feature type="transmembrane region" description="Helical" evidence="4">
    <location>
        <begin position="139"/>
        <end position="158"/>
    </location>
</feature>
<feature type="transmembrane region" description="Helical" evidence="4">
    <location>
        <begin position="106"/>
        <end position="132"/>
    </location>
</feature>
<evidence type="ECO:0000256" key="4">
    <source>
        <dbReference type="SAM" id="Phobius"/>
    </source>
</evidence>
<feature type="transmembrane region" description="Helical" evidence="4">
    <location>
        <begin position="12"/>
        <end position="36"/>
    </location>
</feature>
<dbReference type="InterPro" id="IPR050327">
    <property type="entry name" value="Proton-linked_MCT"/>
</dbReference>
<evidence type="ECO:0000256" key="1">
    <source>
        <dbReference type="ARBA" id="ARBA00022692"/>
    </source>
</evidence>
<dbReference type="InterPro" id="IPR020846">
    <property type="entry name" value="MFS_dom"/>
</dbReference>
<evidence type="ECO:0000256" key="3">
    <source>
        <dbReference type="ARBA" id="ARBA00023136"/>
    </source>
</evidence>
<name>A0ABU9YBD3_9SPHN</name>
<dbReference type="SUPFAM" id="SSF103473">
    <property type="entry name" value="MFS general substrate transporter"/>
    <property type="match status" value="1"/>
</dbReference>
<feature type="transmembrane region" description="Helical" evidence="4">
    <location>
        <begin position="291"/>
        <end position="309"/>
    </location>
</feature>
<evidence type="ECO:0000259" key="5">
    <source>
        <dbReference type="PROSITE" id="PS50850"/>
    </source>
</evidence>
<evidence type="ECO:0000256" key="2">
    <source>
        <dbReference type="ARBA" id="ARBA00022989"/>
    </source>
</evidence>
<comment type="caution">
    <text evidence="6">The sequence shown here is derived from an EMBL/GenBank/DDBJ whole genome shotgun (WGS) entry which is preliminary data.</text>
</comment>
<organism evidence="6 7">
    <name type="scientific">Sphingomonas oligophenolica</name>
    <dbReference type="NCBI Taxonomy" id="301154"/>
    <lineage>
        <taxon>Bacteria</taxon>
        <taxon>Pseudomonadati</taxon>
        <taxon>Pseudomonadota</taxon>
        <taxon>Alphaproteobacteria</taxon>
        <taxon>Sphingomonadales</taxon>
        <taxon>Sphingomonadaceae</taxon>
        <taxon>Sphingomonas</taxon>
    </lineage>
</organism>
<feature type="transmembrane region" description="Helical" evidence="4">
    <location>
        <begin position="80"/>
        <end position="100"/>
    </location>
</feature>
<feature type="transmembrane region" description="Helical" evidence="4">
    <location>
        <begin position="385"/>
        <end position="403"/>
    </location>
</feature>
<proteinExistence type="predicted"/>
<feature type="transmembrane region" description="Helical" evidence="4">
    <location>
        <begin position="350"/>
        <end position="373"/>
    </location>
</feature>
<accession>A0ABU9YBD3</accession>
<gene>
    <name evidence="6" type="ORF">ABC974_26120</name>
</gene>
<dbReference type="EMBL" id="JBDIME010000039">
    <property type="protein sequence ID" value="MEN2793129.1"/>
    <property type="molecule type" value="Genomic_DNA"/>
</dbReference>
<dbReference type="Gene3D" id="1.20.1250.20">
    <property type="entry name" value="MFS general substrate transporter like domains"/>
    <property type="match status" value="2"/>
</dbReference>
<dbReference type="PANTHER" id="PTHR11360">
    <property type="entry name" value="MONOCARBOXYLATE TRANSPORTER"/>
    <property type="match status" value="1"/>
</dbReference>
<evidence type="ECO:0000313" key="7">
    <source>
        <dbReference type="Proteomes" id="UP001419910"/>
    </source>
</evidence>
<reference evidence="6 7" key="1">
    <citation type="submission" date="2024-05" db="EMBL/GenBank/DDBJ databases">
        <authorList>
            <person name="Liu Q."/>
            <person name="Xin Y.-H."/>
        </authorList>
    </citation>
    <scope>NUCLEOTIDE SEQUENCE [LARGE SCALE GENOMIC DNA]</scope>
    <source>
        <strain evidence="6 7">CGMCC 1.10181</strain>
    </source>
</reference>
<feature type="transmembrane region" description="Helical" evidence="4">
    <location>
        <begin position="261"/>
        <end position="279"/>
    </location>
</feature>
<dbReference type="InterPro" id="IPR036259">
    <property type="entry name" value="MFS_trans_sf"/>
</dbReference>